<organism evidence="3 4">
    <name type="scientific">Maritimibacter fusiformis</name>
    <dbReference type="NCBI Taxonomy" id="2603819"/>
    <lineage>
        <taxon>Bacteria</taxon>
        <taxon>Pseudomonadati</taxon>
        <taxon>Pseudomonadota</taxon>
        <taxon>Alphaproteobacteria</taxon>
        <taxon>Rhodobacterales</taxon>
        <taxon>Roseobacteraceae</taxon>
        <taxon>Maritimibacter</taxon>
    </lineage>
</organism>
<dbReference type="PANTHER" id="PTHR30212">
    <property type="entry name" value="PROTEIN YIIM"/>
    <property type="match status" value="1"/>
</dbReference>
<dbReference type="RefSeq" id="WP_148377168.1">
    <property type="nucleotide sequence ID" value="NZ_VSIY01000004.1"/>
</dbReference>
<dbReference type="AlphaFoldDB" id="A0A5D0RNH6"/>
<dbReference type="GO" id="GO:0003824">
    <property type="term" value="F:catalytic activity"/>
    <property type="evidence" value="ECO:0007669"/>
    <property type="project" value="InterPro"/>
</dbReference>
<dbReference type="InterPro" id="IPR052353">
    <property type="entry name" value="Benzoxazolinone_Detox_Enz"/>
</dbReference>
<dbReference type="GO" id="GO:0030170">
    <property type="term" value="F:pyridoxal phosphate binding"/>
    <property type="evidence" value="ECO:0007669"/>
    <property type="project" value="InterPro"/>
</dbReference>
<dbReference type="EMBL" id="VSIY01000004">
    <property type="protein sequence ID" value="TYB82405.1"/>
    <property type="molecule type" value="Genomic_DNA"/>
</dbReference>
<dbReference type="InterPro" id="IPR011037">
    <property type="entry name" value="Pyrv_Knase-like_insert_dom_sf"/>
</dbReference>
<accession>A0A5D0RNH6</accession>
<comment type="caution">
    <text evidence="3">The sequence shown here is derived from an EMBL/GenBank/DDBJ whole genome shotgun (WGS) entry which is preliminary data.</text>
</comment>
<sequence>MQEVSGRVARLQIGTPRPLGPDGVMSSFRRQPVPGPVMLKATGFEGDRVGDTRHHGGVEKAAHAYPLAHYAAWRGDLPDMAAAFTEGSFGENLTVEGLTEADICIGDSFTLGAARVQVSQARQPCSRLNLRFERRDMARLVQDSGRTGWYFRVLDPGAVRLGDALRLVARPNPDWPLDRVWRLLYRSGADDTALVAFAALEGLSPSWRALAEKRLARREVEDWTARLGG</sequence>
<dbReference type="SUPFAM" id="SSF50800">
    <property type="entry name" value="PK beta-barrel domain-like"/>
    <property type="match status" value="1"/>
</dbReference>
<dbReference type="PANTHER" id="PTHR30212:SF2">
    <property type="entry name" value="PROTEIN YIIM"/>
    <property type="match status" value="1"/>
</dbReference>
<name>A0A5D0RNH6_9RHOB</name>
<dbReference type="InterPro" id="IPR005163">
    <property type="entry name" value="Tri_helical_YiiM-like"/>
</dbReference>
<dbReference type="Gene3D" id="2.40.33.20">
    <property type="entry name" value="PK beta-barrel domain-like"/>
    <property type="match status" value="1"/>
</dbReference>
<feature type="domain" description="MOSC" evidence="2">
    <location>
        <begin position="31"/>
        <end position="168"/>
    </location>
</feature>
<proteinExistence type="predicted"/>
<dbReference type="Pfam" id="PF03473">
    <property type="entry name" value="MOSC"/>
    <property type="match status" value="1"/>
</dbReference>
<evidence type="ECO:0000313" key="4">
    <source>
        <dbReference type="Proteomes" id="UP000322080"/>
    </source>
</evidence>
<dbReference type="PROSITE" id="PS51340">
    <property type="entry name" value="MOSC"/>
    <property type="match status" value="1"/>
</dbReference>
<keyword evidence="4" id="KW-1185">Reference proteome</keyword>
<dbReference type="Proteomes" id="UP000322080">
    <property type="component" value="Unassembled WGS sequence"/>
</dbReference>
<evidence type="ECO:0000256" key="1">
    <source>
        <dbReference type="SAM" id="MobiDB-lite"/>
    </source>
</evidence>
<gene>
    <name evidence="3" type="ORF">FVF75_06725</name>
</gene>
<dbReference type="Pfam" id="PF03475">
    <property type="entry name" value="YiiM_3-alpha"/>
    <property type="match status" value="1"/>
</dbReference>
<reference evidence="3 4" key="1">
    <citation type="submission" date="2019-08" db="EMBL/GenBank/DDBJ databases">
        <title>Identification of a novel species of the genus Boseongicola.</title>
        <authorList>
            <person name="Zhang X.-Q."/>
        </authorList>
    </citation>
    <scope>NUCLEOTIDE SEQUENCE [LARGE SCALE GENOMIC DNA]</scope>
    <source>
        <strain evidence="3 4">HY14</strain>
    </source>
</reference>
<evidence type="ECO:0000259" key="2">
    <source>
        <dbReference type="PROSITE" id="PS51340"/>
    </source>
</evidence>
<evidence type="ECO:0000313" key="3">
    <source>
        <dbReference type="EMBL" id="TYB82405.1"/>
    </source>
</evidence>
<dbReference type="GO" id="GO:0030151">
    <property type="term" value="F:molybdenum ion binding"/>
    <property type="evidence" value="ECO:0007669"/>
    <property type="project" value="InterPro"/>
</dbReference>
<protein>
    <submittedName>
        <fullName evidence="3">MOSC domain-containing protein</fullName>
    </submittedName>
</protein>
<feature type="region of interest" description="Disordered" evidence="1">
    <location>
        <begin position="1"/>
        <end position="32"/>
    </location>
</feature>
<dbReference type="InterPro" id="IPR005302">
    <property type="entry name" value="MoCF_Sase_C"/>
</dbReference>